<proteinExistence type="predicted"/>
<organism evidence="8 9">
    <name type="scientific">Candidatus Similichlamydia laticola</name>
    <dbReference type="NCBI Taxonomy" id="2170265"/>
    <lineage>
        <taxon>Bacteria</taxon>
        <taxon>Pseudomonadati</taxon>
        <taxon>Chlamydiota</taxon>
        <taxon>Chlamydiia</taxon>
        <taxon>Parachlamydiales</taxon>
        <taxon>Candidatus Parilichlamydiaceae</taxon>
        <taxon>Candidatus Similichlamydia</taxon>
    </lineage>
</organism>
<dbReference type="Pfam" id="PF00137">
    <property type="entry name" value="ATP-synt_C"/>
    <property type="match status" value="2"/>
</dbReference>
<keyword evidence="3 5" id="KW-1133">Transmembrane helix</keyword>
<feature type="domain" description="V-ATPase proteolipid subunit C-like" evidence="7">
    <location>
        <begin position="79"/>
        <end position="135"/>
    </location>
</feature>
<evidence type="ECO:0000256" key="2">
    <source>
        <dbReference type="ARBA" id="ARBA00022692"/>
    </source>
</evidence>
<reference evidence="8 9" key="1">
    <citation type="submission" date="2018-07" db="EMBL/GenBank/DDBJ databases">
        <title>Comparative genomics of the Candidatus Parilichlamydiaceae reveals evidence of convergent evolution and genome reduction in the phylum Chlamydiae.</title>
        <authorList>
            <person name="Taylor-Brown A."/>
            <person name="Polkinghorne A."/>
        </authorList>
    </citation>
    <scope>NUCLEOTIDE SEQUENCE [LARGE SCALE GENOMIC DNA]</scope>
    <source>
        <strain evidence="8 9">Hat2</strain>
    </source>
</reference>
<sequence length="137" mass="13963">MVGPGLALALGCIGSSLGCQIAAAACLSVMTQTDEGHGKYIAMSAAPASQSIFGFILMLLMKNAILAGSFSPVSGVFLGLGCGLALAISAVAQGKICASGIYMSLKKPENYGKAWAPIGVIESFALFAFVFSLLIMY</sequence>
<name>A0A369KCI0_9BACT</name>
<evidence type="ECO:0000313" key="9">
    <source>
        <dbReference type="Proteomes" id="UP000253816"/>
    </source>
</evidence>
<dbReference type="OrthoDB" id="18947at2"/>
<keyword evidence="2 5" id="KW-0812">Transmembrane</keyword>
<gene>
    <name evidence="8" type="ORF">HAT2_00229</name>
</gene>
<dbReference type="CDD" id="cd18179">
    <property type="entry name" value="ATP-synt_Vo_Ao_c_NTPK_rpt1"/>
    <property type="match status" value="1"/>
</dbReference>
<evidence type="ECO:0000256" key="4">
    <source>
        <dbReference type="ARBA" id="ARBA00023136"/>
    </source>
</evidence>
<protein>
    <submittedName>
        <fullName evidence="8">V-type ATP synthase subunit K</fullName>
    </submittedName>
</protein>
<dbReference type="Gene3D" id="1.20.120.610">
    <property type="entry name" value="lithium bound rotor ring of v- atpase"/>
    <property type="match status" value="1"/>
</dbReference>
<comment type="caution">
    <text evidence="8">The sequence shown here is derived from an EMBL/GenBank/DDBJ whole genome shotgun (WGS) entry which is preliminary data.</text>
</comment>
<feature type="transmembrane region" description="Helical" evidence="5">
    <location>
        <begin position="73"/>
        <end position="94"/>
    </location>
</feature>
<dbReference type="NCBIfam" id="NF007200">
    <property type="entry name" value="PRK09621.1"/>
    <property type="match status" value="1"/>
</dbReference>
<comment type="subcellular location">
    <subcellularLocation>
        <location evidence="1">Membrane</location>
        <topology evidence="1">Multi-pass membrane protein</topology>
    </subcellularLocation>
</comment>
<evidence type="ECO:0000256" key="5">
    <source>
        <dbReference type="SAM" id="Phobius"/>
    </source>
</evidence>
<dbReference type="GO" id="GO:0033177">
    <property type="term" value="C:proton-transporting two-sector ATPase complex, proton-transporting domain"/>
    <property type="evidence" value="ECO:0007669"/>
    <property type="project" value="InterPro"/>
</dbReference>
<evidence type="ECO:0000256" key="6">
    <source>
        <dbReference type="SAM" id="SignalP"/>
    </source>
</evidence>
<feature type="signal peptide" evidence="6">
    <location>
        <begin position="1"/>
        <end position="24"/>
    </location>
</feature>
<accession>A0A369KCI0</accession>
<keyword evidence="6" id="KW-0732">Signal</keyword>
<keyword evidence="4 5" id="KW-0472">Membrane</keyword>
<dbReference type="InterPro" id="IPR002379">
    <property type="entry name" value="ATPase_proteolipid_c-like_dom"/>
</dbReference>
<dbReference type="AlphaFoldDB" id="A0A369KCI0"/>
<dbReference type="InterPro" id="IPR035921">
    <property type="entry name" value="F/V-ATP_Csub_sf"/>
</dbReference>
<evidence type="ECO:0000256" key="3">
    <source>
        <dbReference type="ARBA" id="ARBA00022989"/>
    </source>
</evidence>
<dbReference type="CDD" id="cd18180">
    <property type="entry name" value="ATP-synt_Vo_Ao_c_NTPK_rpt2"/>
    <property type="match status" value="1"/>
</dbReference>
<dbReference type="SUPFAM" id="SSF81333">
    <property type="entry name" value="F1F0 ATP synthase subunit C"/>
    <property type="match status" value="2"/>
</dbReference>
<evidence type="ECO:0000256" key="1">
    <source>
        <dbReference type="ARBA" id="ARBA00004141"/>
    </source>
</evidence>
<evidence type="ECO:0000313" key="8">
    <source>
        <dbReference type="EMBL" id="RDB31618.1"/>
    </source>
</evidence>
<feature type="domain" description="V-ATPase proteolipid subunit C-like" evidence="7">
    <location>
        <begin position="3"/>
        <end position="61"/>
    </location>
</feature>
<keyword evidence="9" id="KW-1185">Reference proteome</keyword>
<dbReference type="EMBL" id="QQBG01000010">
    <property type="protein sequence ID" value="RDB31618.1"/>
    <property type="molecule type" value="Genomic_DNA"/>
</dbReference>
<evidence type="ECO:0000259" key="7">
    <source>
        <dbReference type="Pfam" id="PF00137"/>
    </source>
</evidence>
<dbReference type="GO" id="GO:0015078">
    <property type="term" value="F:proton transmembrane transporter activity"/>
    <property type="evidence" value="ECO:0007669"/>
    <property type="project" value="InterPro"/>
</dbReference>
<feature type="transmembrane region" description="Helical" evidence="5">
    <location>
        <begin position="40"/>
        <end position="61"/>
    </location>
</feature>
<feature type="transmembrane region" description="Helical" evidence="5">
    <location>
        <begin position="114"/>
        <end position="136"/>
    </location>
</feature>
<dbReference type="Proteomes" id="UP000253816">
    <property type="component" value="Unassembled WGS sequence"/>
</dbReference>
<feature type="chain" id="PRO_5016927287" evidence="6">
    <location>
        <begin position="25"/>
        <end position="137"/>
    </location>
</feature>